<evidence type="ECO:0000256" key="1">
    <source>
        <dbReference type="ARBA" id="ARBA00023002"/>
    </source>
</evidence>
<organism evidence="2 3">
    <name type="scientific">Limosilactobacillus ingluviei</name>
    <dbReference type="NCBI Taxonomy" id="148604"/>
    <lineage>
        <taxon>Bacteria</taxon>
        <taxon>Bacillati</taxon>
        <taxon>Bacillota</taxon>
        <taxon>Bacilli</taxon>
        <taxon>Lactobacillales</taxon>
        <taxon>Lactobacillaceae</taxon>
        <taxon>Limosilactobacillus</taxon>
    </lineage>
</organism>
<evidence type="ECO:0000313" key="2">
    <source>
        <dbReference type="EMBL" id="KRN45127.1"/>
    </source>
</evidence>
<gene>
    <name evidence="2" type="ORF">IV41_GL001531</name>
</gene>
<evidence type="ECO:0000313" key="3">
    <source>
        <dbReference type="Proteomes" id="UP000051639"/>
    </source>
</evidence>
<dbReference type="AlphaFoldDB" id="A0A0R2H544"/>
<keyword evidence="3" id="KW-1185">Reference proteome</keyword>
<dbReference type="PATRIC" id="fig|148604.4.peg.1577"/>
<keyword evidence="1" id="KW-0560">Oxidoreductase</keyword>
<dbReference type="PRINTS" id="PR00420">
    <property type="entry name" value="RNGMNOXGNASE"/>
</dbReference>
<dbReference type="Proteomes" id="UP000051639">
    <property type="component" value="Unassembled WGS sequence"/>
</dbReference>
<dbReference type="EMBL" id="JQBA01000005">
    <property type="protein sequence ID" value="KRN45127.1"/>
    <property type="molecule type" value="Genomic_DNA"/>
</dbReference>
<name>A0A0R2H544_9LACO</name>
<accession>A0A0R2H544</accession>
<dbReference type="PANTHER" id="PTHR43539">
    <property type="entry name" value="FLAVIN-BINDING MONOOXYGENASE-LIKE PROTEIN (AFU_ORTHOLOGUE AFUA_4G09220)"/>
    <property type="match status" value="1"/>
</dbReference>
<dbReference type="Gene3D" id="3.50.50.60">
    <property type="entry name" value="FAD/NAD(P)-binding domain"/>
    <property type="match status" value="2"/>
</dbReference>
<dbReference type="GO" id="GO:0050660">
    <property type="term" value="F:flavin adenine dinucleotide binding"/>
    <property type="evidence" value="ECO:0007669"/>
    <property type="project" value="TreeGrafter"/>
</dbReference>
<dbReference type="PANTHER" id="PTHR43539:SF89">
    <property type="entry name" value="NAD(P)-BINDING DOMAIN-CONTAINING PROTEIN"/>
    <property type="match status" value="1"/>
</dbReference>
<reference evidence="2 3" key="1">
    <citation type="journal article" date="2015" name="Genome Announc.">
        <title>Expanding the biotechnology potential of lactobacilli through comparative genomics of 213 strains and associated genera.</title>
        <authorList>
            <person name="Sun Z."/>
            <person name="Harris H.M."/>
            <person name="McCann A."/>
            <person name="Guo C."/>
            <person name="Argimon S."/>
            <person name="Zhang W."/>
            <person name="Yang X."/>
            <person name="Jeffery I.B."/>
            <person name="Cooney J.C."/>
            <person name="Kagawa T.F."/>
            <person name="Liu W."/>
            <person name="Song Y."/>
            <person name="Salvetti E."/>
            <person name="Wrobel A."/>
            <person name="Rasinkangas P."/>
            <person name="Parkhill J."/>
            <person name="Rea M.C."/>
            <person name="O'Sullivan O."/>
            <person name="Ritari J."/>
            <person name="Douillard F.P."/>
            <person name="Paul Ross R."/>
            <person name="Yang R."/>
            <person name="Briner A.E."/>
            <person name="Felis G.E."/>
            <person name="de Vos W.M."/>
            <person name="Barrangou R."/>
            <person name="Klaenhammer T.R."/>
            <person name="Caufield P.W."/>
            <person name="Cui Y."/>
            <person name="Zhang H."/>
            <person name="O'Toole P.W."/>
        </authorList>
    </citation>
    <scope>NUCLEOTIDE SEQUENCE [LARGE SCALE GENOMIC DNA]</scope>
    <source>
        <strain evidence="2 3">DSM 14792</strain>
    </source>
</reference>
<proteinExistence type="predicted"/>
<dbReference type="Pfam" id="PF13738">
    <property type="entry name" value="Pyr_redox_3"/>
    <property type="match status" value="1"/>
</dbReference>
<dbReference type="RefSeq" id="WP_056993795.1">
    <property type="nucleotide sequence ID" value="NZ_JQBA01000005.1"/>
</dbReference>
<protein>
    <submittedName>
        <fullName evidence="2">Pyridine nucleotide-disulfide oxidoreductase family protein</fullName>
    </submittedName>
</protein>
<sequence>MSEAKKTNIAIIGAGPAGLGLGATLRRYGYQDFQIFEQATIGASFKQWHPATRFISPSFTTNGFGAPDLNAITPDTSPAYSLQTTYPTGAEYAAYLKMVAEEYHLPVQENCPIQSIRRNQAGFELVGPAGTVTTARFVVLGLGDFHYPDQGAIEGAKLAQHYAQIHSNQPFSSDADPQIIIGGNEAAVDLACHIVNHGGRAALYTTRTDPASTTADPSLRLSERSLERLAQIASHISVHPKKTLVKITQQADQSYQLTFDDHSQVVTRHQPLLATGFDVATSPLISPFFAKVDGHLALTDADESTTTANCFLIGPQVQHGNTRFCYIYKYRQRWAPMAETLLHRSNFAIDPEVTAWYMAQGMYPMIFSHHHHHHDHTPAADESCDHCHPTGCGC</sequence>
<dbReference type="SUPFAM" id="SSF51905">
    <property type="entry name" value="FAD/NAD(P)-binding domain"/>
    <property type="match status" value="1"/>
</dbReference>
<comment type="caution">
    <text evidence="2">The sequence shown here is derived from an EMBL/GenBank/DDBJ whole genome shotgun (WGS) entry which is preliminary data.</text>
</comment>
<dbReference type="GO" id="GO:0004497">
    <property type="term" value="F:monooxygenase activity"/>
    <property type="evidence" value="ECO:0007669"/>
    <property type="project" value="TreeGrafter"/>
</dbReference>
<dbReference type="InterPro" id="IPR050982">
    <property type="entry name" value="Auxin_biosynth/cation_transpt"/>
</dbReference>
<dbReference type="InterPro" id="IPR036188">
    <property type="entry name" value="FAD/NAD-bd_sf"/>
</dbReference>